<protein>
    <recommendedName>
        <fullName evidence="1">Dynamin N-terminal domain-containing protein</fullName>
    </recommendedName>
</protein>
<sequence>MASLPKKPRRDKELTGEDVLPEVEKIMASVESRLPQTELKDFLEKKIGGLKKEKRELVGVFGRTGAGKSSLINAVIGEDDLLPSGNYKACTTVIIKVEANKQNQNYEAEIEFITKEELEKELWFLFTFILNDEDYKDEDDDDYNDAVEMLSALYGEEWKNKRSVEHLINDKHFREIPEFIVSKKKPLTCESAKELSAKLVKYTRSSKDRDAKEVKRWFWPLVKCVTVRVPNNDLLQNVTLVDLPGNGDRNKGRDKMWKGVVQSCSTVWIVTDINRAASEKEPWEILKSASSLMGNGGQCQHIHFICTKSDVIEDSDDSSVAGVRAAIFKRNMQAKEEVRREFRKLKGVHTHFSGDCFKVFTVSSKEFLKEKSLGPDETEVPKLQEFLQDLNDFHSETLKYVSGAYGILSLIQGAGCGDVAGVKANVCTELEENLEREISKVSETMKKSYRTFKMCIMEGVEKSNSSWESVLKSFLNPRRETGSAFHRKLKCIVANNGVYKPKKGKQQNLNERLASKLMESIDEEFRKTFPNESKCEPFNGAISSFSLGTGTLVEKYKKYKGVQLQLEFLRTEEEKIKTKVHKTIREQKKEIYSSLRLQSRKSCKSAKGKKEDLGI</sequence>
<proteinExistence type="predicted"/>
<feature type="domain" description="Dynamin N-terminal" evidence="1">
    <location>
        <begin position="58"/>
        <end position="282"/>
    </location>
</feature>
<dbReference type="FunCoup" id="A0A3Q3NI99">
    <property type="interactions" value="54"/>
</dbReference>
<evidence type="ECO:0000313" key="3">
    <source>
        <dbReference type="Proteomes" id="UP000261660"/>
    </source>
</evidence>
<dbReference type="InterPro" id="IPR045063">
    <property type="entry name" value="Dynamin_N"/>
</dbReference>
<dbReference type="GeneTree" id="ENSGT00390000007091"/>
<keyword evidence="3" id="KW-1185">Reference proteome</keyword>
<dbReference type="Pfam" id="PF00350">
    <property type="entry name" value="Dynamin_N"/>
    <property type="match status" value="1"/>
</dbReference>
<reference evidence="2" key="1">
    <citation type="submission" date="2025-08" db="UniProtKB">
        <authorList>
            <consortium name="Ensembl"/>
        </authorList>
    </citation>
    <scope>IDENTIFICATION</scope>
</reference>
<dbReference type="InterPro" id="IPR053082">
    <property type="entry name" value="Nuclear_GTPase_SLIP-GC"/>
</dbReference>
<dbReference type="InParanoid" id="A0A3Q3NI99"/>
<dbReference type="PANTHER" id="PTHR47308">
    <property type="entry name" value="NUCLEAR GTPASE SLIP-GC"/>
    <property type="match status" value="1"/>
</dbReference>
<dbReference type="Gene3D" id="3.40.50.300">
    <property type="entry name" value="P-loop containing nucleotide triphosphate hydrolases"/>
    <property type="match status" value="1"/>
</dbReference>
<name>A0A3Q3NI99_9LABR</name>
<dbReference type="Ensembl" id="ENSLBET00000035696.1">
    <property type="protein sequence ID" value="ENSLBEP00000034215.1"/>
    <property type="gene ID" value="ENSLBEG00000025738.1"/>
</dbReference>
<dbReference type="STRING" id="56723.ENSLBEP00000034215"/>
<dbReference type="AlphaFoldDB" id="A0A3Q3NI99"/>
<dbReference type="PANTHER" id="PTHR47308:SF1">
    <property type="entry name" value="NUCLEAR GTPASE SLIP-GC"/>
    <property type="match status" value="1"/>
</dbReference>
<reference evidence="2" key="2">
    <citation type="submission" date="2025-09" db="UniProtKB">
        <authorList>
            <consortium name="Ensembl"/>
        </authorList>
    </citation>
    <scope>IDENTIFICATION</scope>
</reference>
<evidence type="ECO:0000259" key="1">
    <source>
        <dbReference type="Pfam" id="PF00350"/>
    </source>
</evidence>
<organism evidence="2 3">
    <name type="scientific">Labrus bergylta</name>
    <name type="common">ballan wrasse</name>
    <dbReference type="NCBI Taxonomy" id="56723"/>
    <lineage>
        <taxon>Eukaryota</taxon>
        <taxon>Metazoa</taxon>
        <taxon>Chordata</taxon>
        <taxon>Craniata</taxon>
        <taxon>Vertebrata</taxon>
        <taxon>Euteleostomi</taxon>
        <taxon>Actinopterygii</taxon>
        <taxon>Neopterygii</taxon>
        <taxon>Teleostei</taxon>
        <taxon>Neoteleostei</taxon>
        <taxon>Acanthomorphata</taxon>
        <taxon>Eupercaria</taxon>
        <taxon>Labriformes</taxon>
        <taxon>Labridae</taxon>
        <taxon>Labrus</taxon>
    </lineage>
</organism>
<dbReference type="InterPro" id="IPR027417">
    <property type="entry name" value="P-loop_NTPase"/>
</dbReference>
<dbReference type="Proteomes" id="UP000261660">
    <property type="component" value="Unplaced"/>
</dbReference>
<dbReference type="SUPFAM" id="SSF52540">
    <property type="entry name" value="P-loop containing nucleoside triphosphate hydrolases"/>
    <property type="match status" value="1"/>
</dbReference>
<accession>A0A3Q3NI99</accession>
<evidence type="ECO:0000313" key="2">
    <source>
        <dbReference type="Ensembl" id="ENSLBEP00000034215.1"/>
    </source>
</evidence>
<dbReference type="GO" id="GO:0003924">
    <property type="term" value="F:GTPase activity"/>
    <property type="evidence" value="ECO:0007669"/>
    <property type="project" value="TreeGrafter"/>
</dbReference>